<evidence type="ECO:0000256" key="3">
    <source>
        <dbReference type="ARBA" id="ARBA00022475"/>
    </source>
</evidence>
<sequence>MITFWVAVLAASILIYVLLDGFDLGVGIIFAFMPNEGRRLSLLQAIEPLWDGNETWLVVTGVVLWGAFPVVYATLLSAFYLPLLAMLAGLILRGVAFEFRDKSEKLRWVWDGGFVLGSLVAAFVQGAAVGALVEGLPMSNGHYVGGDFGWLSPFAALCGVGLCVGYALLGAAWLVYKCEGELKKTAYRLIRILSAGLLFFLVVVFALALNKNLAVMDRWMARPILFLFPMASVVAALLLGASVKQRWDAGPFISVAVIFASAFGTLALSFWPYMIPFVITIDRAAAPHESLSFMFWGAGLFVFPLMLVYLAFNYGVFRGKNRPSADHY</sequence>
<evidence type="ECO:0000256" key="2">
    <source>
        <dbReference type="ARBA" id="ARBA00007543"/>
    </source>
</evidence>
<feature type="transmembrane region" description="Helical" evidence="7">
    <location>
        <begin position="220"/>
        <end position="240"/>
    </location>
</feature>
<dbReference type="GO" id="GO:0009055">
    <property type="term" value="F:electron transfer activity"/>
    <property type="evidence" value="ECO:0007669"/>
    <property type="project" value="TreeGrafter"/>
</dbReference>
<dbReference type="RefSeq" id="WP_085936629.1">
    <property type="nucleotide sequence ID" value="NZ_FUWJ01000009.1"/>
</dbReference>
<keyword evidence="6 7" id="KW-0472">Membrane</keyword>
<dbReference type="EMBL" id="FUWJ01000009">
    <property type="protein sequence ID" value="SKA29931.1"/>
    <property type="molecule type" value="Genomic_DNA"/>
</dbReference>
<organism evidence="8 9">
    <name type="scientific">Enhydrobacter aerosaccus</name>
    <dbReference type="NCBI Taxonomy" id="225324"/>
    <lineage>
        <taxon>Bacteria</taxon>
        <taxon>Pseudomonadati</taxon>
        <taxon>Pseudomonadota</taxon>
        <taxon>Alphaproteobacteria</taxon>
        <taxon>Hyphomicrobiales</taxon>
        <taxon>Enhydrobacter</taxon>
    </lineage>
</organism>
<evidence type="ECO:0000256" key="5">
    <source>
        <dbReference type="ARBA" id="ARBA00022989"/>
    </source>
</evidence>
<dbReference type="Proteomes" id="UP000190092">
    <property type="component" value="Unassembled WGS sequence"/>
</dbReference>
<dbReference type="STRING" id="225324.SAMN02745126_04870"/>
<dbReference type="InterPro" id="IPR003317">
    <property type="entry name" value="Cyt-d_oxidase_su2"/>
</dbReference>
<evidence type="ECO:0000256" key="1">
    <source>
        <dbReference type="ARBA" id="ARBA00004651"/>
    </source>
</evidence>
<evidence type="ECO:0000256" key="4">
    <source>
        <dbReference type="ARBA" id="ARBA00022692"/>
    </source>
</evidence>
<accession>A0A1T4SPY5</accession>
<dbReference type="GO" id="GO:0019646">
    <property type="term" value="P:aerobic electron transport chain"/>
    <property type="evidence" value="ECO:0007669"/>
    <property type="project" value="TreeGrafter"/>
</dbReference>
<keyword evidence="9" id="KW-1185">Reference proteome</keyword>
<evidence type="ECO:0000256" key="6">
    <source>
        <dbReference type="ARBA" id="ARBA00023136"/>
    </source>
</evidence>
<dbReference type="NCBIfam" id="TIGR00203">
    <property type="entry name" value="cydB"/>
    <property type="match status" value="1"/>
</dbReference>
<evidence type="ECO:0000313" key="9">
    <source>
        <dbReference type="Proteomes" id="UP000190092"/>
    </source>
</evidence>
<keyword evidence="5 7" id="KW-1133">Transmembrane helix</keyword>
<comment type="subcellular location">
    <subcellularLocation>
        <location evidence="1">Cell membrane</location>
        <topology evidence="1">Multi-pass membrane protein</topology>
    </subcellularLocation>
</comment>
<feature type="transmembrane region" description="Helical" evidence="7">
    <location>
        <begin position="293"/>
        <end position="312"/>
    </location>
</feature>
<dbReference type="PANTHER" id="PTHR43141:SF4">
    <property type="entry name" value="CYTOCHROME BD2 SUBUNIT II"/>
    <property type="match status" value="1"/>
</dbReference>
<keyword evidence="4 7" id="KW-0812">Transmembrane</keyword>
<dbReference type="OrthoDB" id="9776710at2"/>
<dbReference type="GO" id="GO:0005886">
    <property type="term" value="C:plasma membrane"/>
    <property type="evidence" value="ECO:0007669"/>
    <property type="project" value="UniProtKB-SubCell"/>
</dbReference>
<dbReference type="AlphaFoldDB" id="A0A1T4SPY5"/>
<gene>
    <name evidence="8" type="ORF">SAMN02745126_04870</name>
</gene>
<evidence type="ECO:0000256" key="7">
    <source>
        <dbReference type="SAM" id="Phobius"/>
    </source>
</evidence>
<feature type="transmembrane region" description="Helical" evidence="7">
    <location>
        <begin position="188"/>
        <end position="208"/>
    </location>
</feature>
<dbReference type="GO" id="GO:0070069">
    <property type="term" value="C:cytochrome complex"/>
    <property type="evidence" value="ECO:0007669"/>
    <property type="project" value="TreeGrafter"/>
</dbReference>
<feature type="transmembrane region" description="Helical" evidence="7">
    <location>
        <begin position="6"/>
        <end position="33"/>
    </location>
</feature>
<protein>
    <submittedName>
        <fullName evidence="8">Cytochrome d ubiquinol oxidase subunit II</fullName>
    </submittedName>
</protein>
<comment type="similarity">
    <text evidence="2">Belongs to the cytochrome ubiquinol oxidase subunit 2 family.</text>
</comment>
<proteinExistence type="inferred from homology"/>
<feature type="transmembrane region" description="Helical" evidence="7">
    <location>
        <begin position="153"/>
        <end position="176"/>
    </location>
</feature>
<name>A0A1T4SPY5_9HYPH</name>
<dbReference type="GO" id="GO:0016682">
    <property type="term" value="F:oxidoreductase activity, acting on diphenols and related substances as donors, oxygen as acceptor"/>
    <property type="evidence" value="ECO:0007669"/>
    <property type="project" value="TreeGrafter"/>
</dbReference>
<dbReference type="Pfam" id="PF02322">
    <property type="entry name" value="Cyt_bd_oxida_II"/>
    <property type="match status" value="1"/>
</dbReference>
<feature type="transmembrane region" description="Helical" evidence="7">
    <location>
        <begin position="78"/>
        <end position="96"/>
    </location>
</feature>
<feature type="transmembrane region" description="Helical" evidence="7">
    <location>
        <begin position="108"/>
        <end position="133"/>
    </location>
</feature>
<keyword evidence="3" id="KW-1003">Cell membrane</keyword>
<reference evidence="9" key="1">
    <citation type="submission" date="2017-02" db="EMBL/GenBank/DDBJ databases">
        <authorList>
            <person name="Varghese N."/>
            <person name="Submissions S."/>
        </authorList>
    </citation>
    <scope>NUCLEOTIDE SEQUENCE [LARGE SCALE GENOMIC DNA]</scope>
    <source>
        <strain evidence="9">ATCC 27094</strain>
    </source>
</reference>
<feature type="transmembrane region" description="Helical" evidence="7">
    <location>
        <begin position="252"/>
        <end position="273"/>
    </location>
</feature>
<evidence type="ECO:0000313" key="8">
    <source>
        <dbReference type="EMBL" id="SKA29931.1"/>
    </source>
</evidence>
<dbReference type="PANTHER" id="PTHR43141">
    <property type="entry name" value="CYTOCHROME BD2 SUBUNIT II"/>
    <property type="match status" value="1"/>
</dbReference>